<reference evidence="1" key="1">
    <citation type="submission" date="2021-01" db="EMBL/GenBank/DDBJ databases">
        <authorList>
            <person name="Corre E."/>
            <person name="Pelletier E."/>
            <person name="Niang G."/>
            <person name="Scheremetjew M."/>
            <person name="Finn R."/>
            <person name="Kale V."/>
            <person name="Holt S."/>
            <person name="Cochrane G."/>
            <person name="Meng A."/>
            <person name="Brown T."/>
            <person name="Cohen L."/>
        </authorList>
    </citation>
    <scope>NUCLEOTIDE SEQUENCE</scope>
    <source>
        <strain evidence="1">CCMP645</strain>
    </source>
</reference>
<protein>
    <submittedName>
        <fullName evidence="1">Uncharacterized protein</fullName>
    </submittedName>
</protein>
<evidence type="ECO:0000313" key="1">
    <source>
        <dbReference type="EMBL" id="CAE0768116.1"/>
    </source>
</evidence>
<organism evidence="1">
    <name type="scientific">Chrysotila carterae</name>
    <name type="common">Marine alga</name>
    <name type="synonym">Syracosphaera carterae</name>
    <dbReference type="NCBI Taxonomy" id="13221"/>
    <lineage>
        <taxon>Eukaryota</taxon>
        <taxon>Haptista</taxon>
        <taxon>Haptophyta</taxon>
        <taxon>Prymnesiophyceae</taxon>
        <taxon>Isochrysidales</taxon>
        <taxon>Isochrysidaceae</taxon>
        <taxon>Chrysotila</taxon>
    </lineage>
</organism>
<gene>
    <name evidence="1" type="ORF">PCAR00345_LOCUS20728</name>
</gene>
<dbReference type="AlphaFoldDB" id="A0A7S4BJJ7"/>
<proteinExistence type="predicted"/>
<name>A0A7S4BJJ7_CHRCT</name>
<accession>A0A7S4BJJ7</accession>
<sequence>MTALLLAVLSDRVFQLDWAGHEVALRLPNIDGTALLHTLPRMRTRRLRWINRPRLELQSLMTSAPLDAILPEDAVVIASNRGFTQVAPRWGARKRERCVTKHWRALACGA</sequence>
<dbReference type="EMBL" id="HBIZ01032545">
    <property type="protein sequence ID" value="CAE0768116.1"/>
    <property type="molecule type" value="Transcribed_RNA"/>
</dbReference>